<keyword evidence="2 6" id="KW-0812">Transmembrane</keyword>
<evidence type="ECO:0000256" key="1">
    <source>
        <dbReference type="ARBA" id="ARBA00004141"/>
    </source>
</evidence>
<evidence type="ECO:0000313" key="8">
    <source>
        <dbReference type="Proteomes" id="UP000282195"/>
    </source>
</evidence>
<reference evidence="7 8" key="1">
    <citation type="submission" date="2018-10" db="EMBL/GenBank/DDBJ databases">
        <title>Rhizobium etli, R. leguminosarum and a new Rhizobium genospecies from Phaseolus dumosus.</title>
        <authorList>
            <person name="Ramirez-Puebla S.T."/>
            <person name="Rogel-Hernandez M.A."/>
            <person name="Guerrero G."/>
            <person name="Ormeno-Orrillo E."/>
            <person name="Martinez-Romero J.C."/>
            <person name="Negrete-Yankelevich S."/>
            <person name="Martinez-Romero E."/>
        </authorList>
    </citation>
    <scope>NUCLEOTIDE SEQUENCE [LARGE SCALE GENOMIC DNA]</scope>
    <source>
        <strain evidence="7 8">CCGE525</strain>
    </source>
</reference>
<accession>A0A387FUG5</accession>
<dbReference type="PANTHER" id="PTHR20855">
    <property type="entry name" value="ADIPOR/PROGESTIN RECEPTOR-RELATED"/>
    <property type="match status" value="1"/>
</dbReference>
<dbReference type="PANTHER" id="PTHR20855:SF3">
    <property type="entry name" value="LD03007P"/>
    <property type="match status" value="1"/>
</dbReference>
<feature type="transmembrane region" description="Helical" evidence="6">
    <location>
        <begin position="139"/>
        <end position="155"/>
    </location>
</feature>
<feature type="transmembrane region" description="Helical" evidence="6">
    <location>
        <begin position="109"/>
        <end position="132"/>
    </location>
</feature>
<dbReference type="EMBL" id="CP032694">
    <property type="protein sequence ID" value="AYG58506.1"/>
    <property type="molecule type" value="Genomic_DNA"/>
</dbReference>
<dbReference type="OrthoDB" id="9813689at2"/>
<keyword evidence="5" id="KW-0862">Zinc</keyword>
<sequence>MAEFRGVRWAYDRYEVIVDSIVNGVGVVFALIGATVLIFYATVWSSYGEIAAAWIYGVGLVLTLAMSFAYNLWPVSKTKWFLRRFDHSAIFVLIAATYTPFLQRGAEDPLLFAMLIAIWVFAAFGIILKCVFPGRYDRLALLLYLAMGWSGVLVAKDVSLYIPFASMLLILIGGVIYSLGVIFHVWEKLRFQNAIWHGFVIAAAAVHYSAVLTCFSLSPESF</sequence>
<dbReference type="GO" id="GO:0016020">
    <property type="term" value="C:membrane"/>
    <property type="evidence" value="ECO:0007669"/>
    <property type="project" value="UniProtKB-SubCell"/>
</dbReference>
<feature type="binding site" evidence="5">
    <location>
        <position position="197"/>
    </location>
    <ligand>
        <name>Zn(2+)</name>
        <dbReference type="ChEBI" id="CHEBI:29105"/>
    </ligand>
</feature>
<dbReference type="KEGG" id="rjg:CCGE525_06530"/>
<keyword evidence="3 6" id="KW-1133">Transmembrane helix</keyword>
<feature type="transmembrane region" description="Helical" evidence="6">
    <location>
        <begin position="161"/>
        <end position="183"/>
    </location>
</feature>
<dbReference type="Proteomes" id="UP000282195">
    <property type="component" value="Chromosome"/>
</dbReference>
<comment type="subcellular location">
    <subcellularLocation>
        <location evidence="1">Membrane</location>
        <topology evidence="1">Multi-pass membrane protein</topology>
    </subcellularLocation>
</comment>
<keyword evidence="8" id="KW-1185">Reference proteome</keyword>
<protein>
    <submittedName>
        <fullName evidence="7">Hemolysin III family protein</fullName>
    </submittedName>
</protein>
<name>A0A387FUG5_9HYPH</name>
<feature type="transmembrane region" description="Helical" evidence="6">
    <location>
        <begin position="85"/>
        <end position="103"/>
    </location>
</feature>
<feature type="transmembrane region" description="Helical" evidence="6">
    <location>
        <begin position="195"/>
        <end position="218"/>
    </location>
</feature>
<gene>
    <name evidence="7" type="ORF">CCGE525_06530</name>
</gene>
<feature type="transmembrane region" description="Helical" evidence="6">
    <location>
        <begin position="21"/>
        <end position="41"/>
    </location>
</feature>
<evidence type="ECO:0000256" key="2">
    <source>
        <dbReference type="ARBA" id="ARBA00022692"/>
    </source>
</evidence>
<evidence type="ECO:0000256" key="3">
    <source>
        <dbReference type="ARBA" id="ARBA00022989"/>
    </source>
</evidence>
<organism evidence="7 8">
    <name type="scientific">Rhizobium jaguaris</name>
    <dbReference type="NCBI Taxonomy" id="1312183"/>
    <lineage>
        <taxon>Bacteria</taxon>
        <taxon>Pseudomonadati</taxon>
        <taxon>Pseudomonadota</taxon>
        <taxon>Alphaproteobacteria</taxon>
        <taxon>Hyphomicrobiales</taxon>
        <taxon>Rhizobiaceae</taxon>
        <taxon>Rhizobium/Agrobacterium group</taxon>
        <taxon>Rhizobium</taxon>
    </lineage>
</organism>
<feature type="transmembrane region" description="Helical" evidence="6">
    <location>
        <begin position="53"/>
        <end position="73"/>
    </location>
</feature>
<dbReference type="Pfam" id="PF03006">
    <property type="entry name" value="HlyIII"/>
    <property type="match status" value="1"/>
</dbReference>
<dbReference type="AlphaFoldDB" id="A0A387FUG5"/>
<evidence type="ECO:0000256" key="4">
    <source>
        <dbReference type="ARBA" id="ARBA00023136"/>
    </source>
</evidence>
<proteinExistence type="predicted"/>
<dbReference type="InterPro" id="IPR004254">
    <property type="entry name" value="AdipoR/HlyIII-related"/>
</dbReference>
<dbReference type="RefSeq" id="WP_120703580.1">
    <property type="nucleotide sequence ID" value="NZ_CP032694.1"/>
</dbReference>
<keyword evidence="4 6" id="KW-0472">Membrane</keyword>
<evidence type="ECO:0000256" key="5">
    <source>
        <dbReference type="PIRSR" id="PIRSR604254-1"/>
    </source>
</evidence>
<dbReference type="GO" id="GO:0046872">
    <property type="term" value="F:metal ion binding"/>
    <property type="evidence" value="ECO:0007669"/>
    <property type="project" value="UniProtKB-KW"/>
</dbReference>
<evidence type="ECO:0000313" key="7">
    <source>
        <dbReference type="EMBL" id="AYG58506.1"/>
    </source>
</evidence>
<keyword evidence="5" id="KW-0479">Metal-binding</keyword>
<evidence type="ECO:0000256" key="6">
    <source>
        <dbReference type="SAM" id="Phobius"/>
    </source>
</evidence>